<dbReference type="EMBL" id="QGKY02000164">
    <property type="protein sequence ID" value="KAF2594136.1"/>
    <property type="molecule type" value="Genomic_DNA"/>
</dbReference>
<dbReference type="AlphaFoldDB" id="A0A8S9KLC2"/>
<keyword evidence="1" id="KW-0472">Membrane</keyword>
<reference evidence="2" key="1">
    <citation type="submission" date="2019-12" db="EMBL/GenBank/DDBJ databases">
        <title>Genome sequencing and annotation of Brassica cretica.</title>
        <authorList>
            <person name="Studholme D.J."/>
            <person name="Sarris P.F."/>
        </authorList>
    </citation>
    <scope>NUCLEOTIDE SEQUENCE</scope>
    <source>
        <strain evidence="2">PFS-102/07</strain>
        <tissue evidence="2">Leaf</tissue>
    </source>
</reference>
<evidence type="ECO:0000256" key="1">
    <source>
        <dbReference type="SAM" id="Phobius"/>
    </source>
</evidence>
<organism evidence="2">
    <name type="scientific">Brassica cretica</name>
    <name type="common">Mustard</name>
    <dbReference type="NCBI Taxonomy" id="69181"/>
    <lineage>
        <taxon>Eukaryota</taxon>
        <taxon>Viridiplantae</taxon>
        <taxon>Streptophyta</taxon>
        <taxon>Embryophyta</taxon>
        <taxon>Tracheophyta</taxon>
        <taxon>Spermatophyta</taxon>
        <taxon>Magnoliopsida</taxon>
        <taxon>eudicotyledons</taxon>
        <taxon>Gunneridae</taxon>
        <taxon>Pentapetalae</taxon>
        <taxon>rosids</taxon>
        <taxon>malvids</taxon>
        <taxon>Brassicales</taxon>
        <taxon>Brassicaceae</taxon>
        <taxon>Brassiceae</taxon>
        <taxon>Brassica</taxon>
    </lineage>
</organism>
<comment type="caution">
    <text evidence="2">The sequence shown here is derived from an EMBL/GenBank/DDBJ whole genome shotgun (WGS) entry which is preliminary data.</text>
</comment>
<keyword evidence="1" id="KW-0812">Transmembrane</keyword>
<feature type="transmembrane region" description="Helical" evidence="1">
    <location>
        <begin position="12"/>
        <end position="31"/>
    </location>
</feature>
<sequence>MFGRVDAGAWPLSAWLLGDFLFVLADIQEVFRSLRAAHPGGHNYRVLTFVVIVTPLFAASGECVLVEAS</sequence>
<feature type="transmembrane region" description="Helical" evidence="1">
    <location>
        <begin position="43"/>
        <end position="61"/>
    </location>
</feature>
<name>A0A8S9KLC2_BRACR</name>
<protein>
    <submittedName>
        <fullName evidence="2">Uncharacterized protein</fullName>
    </submittedName>
</protein>
<keyword evidence="1" id="KW-1133">Transmembrane helix</keyword>
<gene>
    <name evidence="2" type="ORF">F2Q70_00043947</name>
</gene>
<accession>A0A8S9KLC2</accession>
<evidence type="ECO:0000313" key="2">
    <source>
        <dbReference type="EMBL" id="KAF2594136.1"/>
    </source>
</evidence>
<proteinExistence type="predicted"/>